<evidence type="ECO:0000313" key="1">
    <source>
        <dbReference type="EMBL" id="MBM6818051.1"/>
    </source>
</evidence>
<protein>
    <submittedName>
        <fullName evidence="1">DUF3783 domain-containing protein</fullName>
    </submittedName>
</protein>
<sequence length="142" mass="15740">MSFDKLDIKDNSAREGRACILLCNLGGKDLQKVKNCAMILGIRDQILLNSKNGDTVIKDVLDNNINAECADGRKERAIIFNAIPPAKMNIFIENLKKVRVNNVLKAVVTETSIDWTVNEVLSNLVAERVAISKGDFTDQHSK</sequence>
<accession>A0ABS2FDI2</accession>
<proteinExistence type="predicted"/>
<comment type="caution">
    <text evidence="1">The sequence shown here is derived from an EMBL/GenBank/DDBJ whole genome shotgun (WGS) entry which is preliminary data.</text>
</comment>
<keyword evidence="2" id="KW-1185">Reference proteome</keyword>
<evidence type="ECO:0000313" key="2">
    <source>
        <dbReference type="Proteomes" id="UP000767334"/>
    </source>
</evidence>
<dbReference type="RefSeq" id="WP_133016642.1">
    <property type="nucleotide sequence ID" value="NZ_JACJLL010000006.1"/>
</dbReference>
<organism evidence="1 2">
    <name type="scientific">Clostridium saudiense</name>
    <dbReference type="NCBI Taxonomy" id="1414720"/>
    <lineage>
        <taxon>Bacteria</taxon>
        <taxon>Bacillati</taxon>
        <taxon>Bacillota</taxon>
        <taxon>Clostridia</taxon>
        <taxon>Eubacteriales</taxon>
        <taxon>Clostridiaceae</taxon>
        <taxon>Clostridium</taxon>
    </lineage>
</organism>
<dbReference type="Proteomes" id="UP000767334">
    <property type="component" value="Unassembled WGS sequence"/>
</dbReference>
<dbReference type="Pfam" id="PF12646">
    <property type="entry name" value="DUF3783"/>
    <property type="match status" value="1"/>
</dbReference>
<gene>
    <name evidence="1" type="ORF">H6A19_01645</name>
</gene>
<dbReference type="InterPro" id="IPR016621">
    <property type="entry name" value="UCP014543"/>
</dbReference>
<dbReference type="EMBL" id="JACJLL010000006">
    <property type="protein sequence ID" value="MBM6818051.1"/>
    <property type="molecule type" value="Genomic_DNA"/>
</dbReference>
<name>A0ABS2FDI2_9CLOT</name>
<reference evidence="1 2" key="1">
    <citation type="journal article" date="2021" name="Sci. Rep.">
        <title>The distribution of antibiotic resistance genes in chicken gut microbiota commensals.</title>
        <authorList>
            <person name="Juricova H."/>
            <person name="Matiasovicova J."/>
            <person name="Kubasova T."/>
            <person name="Cejkova D."/>
            <person name="Rychlik I."/>
        </authorList>
    </citation>
    <scope>NUCLEOTIDE SEQUENCE [LARGE SCALE GENOMIC DNA]</scope>
    <source>
        <strain evidence="1 2">An435</strain>
    </source>
</reference>